<dbReference type="GeneID" id="87875343"/>
<keyword evidence="2" id="KW-1185">Reference proteome</keyword>
<dbReference type="Proteomes" id="UP001285908">
    <property type="component" value="Unassembled WGS sequence"/>
</dbReference>
<dbReference type="AlphaFoldDB" id="A0AAJ0I0D3"/>
<reference evidence="1 2" key="1">
    <citation type="journal article" date="2023" name="Mol. Phylogenet. Evol.">
        <title>Genome-scale phylogeny and comparative genomics of the fungal order Sordariales.</title>
        <authorList>
            <person name="Hensen N."/>
            <person name="Bonometti L."/>
            <person name="Westerberg I."/>
            <person name="Brannstrom I.O."/>
            <person name="Guillou S."/>
            <person name="Cros-Aarteil S."/>
            <person name="Calhoun S."/>
            <person name="Haridas S."/>
            <person name="Kuo A."/>
            <person name="Mondo S."/>
            <person name="Pangilinan J."/>
            <person name="Riley R."/>
            <person name="LaButti K."/>
            <person name="Andreopoulos B."/>
            <person name="Lipzen A."/>
            <person name="Chen C."/>
            <person name="Yan M."/>
            <person name="Daum C."/>
            <person name="Ng V."/>
            <person name="Clum A."/>
            <person name="Steindorff A."/>
            <person name="Ohm R.A."/>
            <person name="Martin F."/>
            <person name="Silar P."/>
            <person name="Natvig D.O."/>
            <person name="Lalanne C."/>
            <person name="Gautier V."/>
            <person name="Ament-Velasquez S.L."/>
            <person name="Kruys A."/>
            <person name="Hutchinson M.I."/>
            <person name="Powell A.J."/>
            <person name="Barry K."/>
            <person name="Miller A.N."/>
            <person name="Grigoriev I.V."/>
            <person name="Debuchy R."/>
            <person name="Gladieux P."/>
            <person name="Hiltunen Thoren M."/>
            <person name="Johannesson H."/>
        </authorList>
    </citation>
    <scope>NUCLEOTIDE SEQUENCE [LARGE SCALE GENOMIC DNA]</scope>
    <source>
        <strain evidence="1 2">FGSC 10403</strain>
    </source>
</reference>
<evidence type="ECO:0000313" key="1">
    <source>
        <dbReference type="EMBL" id="KAK3486593.1"/>
    </source>
</evidence>
<name>A0AAJ0I0D3_9PEZI</name>
<dbReference type="EMBL" id="JAULSX010000008">
    <property type="protein sequence ID" value="KAK3486593.1"/>
    <property type="molecule type" value="Genomic_DNA"/>
</dbReference>
<sequence>MLRFELSSACHLFGPASVLAFSPLPNSRHIQPWFRGSLPIPSALFPDGSSKGHHVACGPSTDFAAPETCCATIDHFGVHDGAHVLDAHYLVKHDISTLPFVPRSMLPLHRPLFIL</sequence>
<proteinExistence type="predicted"/>
<protein>
    <submittedName>
        <fullName evidence="1">Uncharacterized protein</fullName>
    </submittedName>
</protein>
<organism evidence="1 2">
    <name type="scientific">Neurospora hispaniola</name>
    <dbReference type="NCBI Taxonomy" id="588809"/>
    <lineage>
        <taxon>Eukaryota</taxon>
        <taxon>Fungi</taxon>
        <taxon>Dikarya</taxon>
        <taxon>Ascomycota</taxon>
        <taxon>Pezizomycotina</taxon>
        <taxon>Sordariomycetes</taxon>
        <taxon>Sordariomycetidae</taxon>
        <taxon>Sordariales</taxon>
        <taxon>Sordariaceae</taxon>
        <taxon>Neurospora</taxon>
    </lineage>
</organism>
<gene>
    <name evidence="1" type="ORF">B0T23DRAFT_387968</name>
</gene>
<accession>A0AAJ0I0D3</accession>
<comment type="caution">
    <text evidence="1">The sequence shown here is derived from an EMBL/GenBank/DDBJ whole genome shotgun (WGS) entry which is preliminary data.</text>
</comment>
<evidence type="ECO:0000313" key="2">
    <source>
        <dbReference type="Proteomes" id="UP001285908"/>
    </source>
</evidence>
<dbReference type="RefSeq" id="XP_062689150.1">
    <property type="nucleotide sequence ID" value="XM_062837721.1"/>
</dbReference>